<dbReference type="GO" id="GO:0020037">
    <property type="term" value="F:heme binding"/>
    <property type="evidence" value="ECO:0007669"/>
    <property type="project" value="InterPro"/>
</dbReference>
<dbReference type="SUPFAM" id="SSF48264">
    <property type="entry name" value="Cytochrome P450"/>
    <property type="match status" value="1"/>
</dbReference>
<dbReference type="Proteomes" id="UP000245207">
    <property type="component" value="Unassembled WGS sequence"/>
</dbReference>
<reference evidence="2 3" key="1">
    <citation type="journal article" date="2018" name="Mol. Plant">
        <title>The genome of Artemisia annua provides insight into the evolution of Asteraceae family and artemisinin biosynthesis.</title>
        <authorList>
            <person name="Shen Q."/>
            <person name="Zhang L."/>
            <person name="Liao Z."/>
            <person name="Wang S."/>
            <person name="Yan T."/>
            <person name="Shi P."/>
            <person name="Liu M."/>
            <person name="Fu X."/>
            <person name="Pan Q."/>
            <person name="Wang Y."/>
            <person name="Lv Z."/>
            <person name="Lu X."/>
            <person name="Zhang F."/>
            <person name="Jiang W."/>
            <person name="Ma Y."/>
            <person name="Chen M."/>
            <person name="Hao X."/>
            <person name="Li L."/>
            <person name="Tang Y."/>
            <person name="Lv G."/>
            <person name="Zhou Y."/>
            <person name="Sun X."/>
            <person name="Brodelius P.E."/>
            <person name="Rose J.K.C."/>
            <person name="Tang K."/>
        </authorList>
    </citation>
    <scope>NUCLEOTIDE SEQUENCE [LARGE SCALE GENOMIC DNA]</scope>
    <source>
        <strain evidence="3">cv. Huhao1</strain>
        <tissue evidence="2">Leaf</tissue>
    </source>
</reference>
<keyword evidence="1" id="KW-0560">Oxidoreductase</keyword>
<dbReference type="Pfam" id="PF00067">
    <property type="entry name" value="p450"/>
    <property type="match status" value="1"/>
</dbReference>
<proteinExistence type="predicted"/>
<dbReference type="GO" id="GO:0009686">
    <property type="term" value="P:gibberellin biosynthetic process"/>
    <property type="evidence" value="ECO:0007669"/>
    <property type="project" value="InterPro"/>
</dbReference>
<dbReference type="GO" id="GO:0016709">
    <property type="term" value="F:oxidoreductase activity, acting on paired donors, with incorporation or reduction of molecular oxygen, NAD(P)H as one donor, and incorporation of one atom of oxygen"/>
    <property type="evidence" value="ECO:0007669"/>
    <property type="project" value="TreeGrafter"/>
</dbReference>
<dbReference type="InterPro" id="IPR036396">
    <property type="entry name" value="Cyt_P450_sf"/>
</dbReference>
<evidence type="ECO:0000256" key="1">
    <source>
        <dbReference type="ARBA" id="ARBA00023002"/>
    </source>
</evidence>
<dbReference type="PANTHER" id="PTHR47283:SF3">
    <property type="entry name" value="CYTOCHROME P450-RELATED"/>
    <property type="match status" value="1"/>
</dbReference>
<dbReference type="InterPro" id="IPR001128">
    <property type="entry name" value="Cyt_P450"/>
</dbReference>
<dbReference type="GO" id="GO:0009707">
    <property type="term" value="C:chloroplast outer membrane"/>
    <property type="evidence" value="ECO:0007669"/>
    <property type="project" value="TreeGrafter"/>
</dbReference>
<dbReference type="STRING" id="35608.A0A2U1M0D1"/>
<dbReference type="GO" id="GO:0052615">
    <property type="term" value="F:ent-kaurene oxidase activity"/>
    <property type="evidence" value="ECO:0007669"/>
    <property type="project" value="InterPro"/>
</dbReference>
<sequence length="321" mass="36365">MGYDDQIQFHFNQKAIKLKALNILTADKSMVAMSDYDDYHKTVERNILTSVLGPTARKKNRVHRDVMAENVLNQLQVLAASISYFAANREDVESIYVSDLGATMTKEIFKVLVTDPTMGAIEYVNVGTTSGSKDTHVSDSYCNVECSNQEKPISLDTDGGGKVDVNKAAANVVPPNQRLNSYIDYLLLEVEPLTKKQLLMSVWESINEASDTTMITTEWAMYELAKNPKQEARLYEEIQNVCESEKITEEKLCKIPYLSAIFHETLRKHSPVSIILLRYVHENTEVGGEIWENPEEWNPERFLKENEPIDLLRTMSFGAGK</sequence>
<dbReference type="PRINTS" id="PR00463">
    <property type="entry name" value="EP450I"/>
</dbReference>
<dbReference type="GO" id="GO:0010241">
    <property type="term" value="P:ent-kaurene oxidation to kaurenoic acid"/>
    <property type="evidence" value="ECO:0007669"/>
    <property type="project" value="InterPro"/>
</dbReference>
<dbReference type="Gene3D" id="1.10.630.10">
    <property type="entry name" value="Cytochrome P450"/>
    <property type="match status" value="1"/>
</dbReference>
<keyword evidence="3" id="KW-1185">Reference proteome</keyword>
<dbReference type="EMBL" id="PKPP01006982">
    <property type="protein sequence ID" value="PWA54726.1"/>
    <property type="molecule type" value="Genomic_DNA"/>
</dbReference>
<name>A0A2U1M0D1_ARTAN</name>
<accession>A0A2U1M0D1</accession>
<dbReference type="GO" id="GO:0005783">
    <property type="term" value="C:endoplasmic reticulum"/>
    <property type="evidence" value="ECO:0007669"/>
    <property type="project" value="TreeGrafter"/>
</dbReference>
<evidence type="ECO:0000313" key="3">
    <source>
        <dbReference type="Proteomes" id="UP000245207"/>
    </source>
</evidence>
<gene>
    <name evidence="2" type="ORF">CTI12_AA432530</name>
</gene>
<dbReference type="AlphaFoldDB" id="A0A2U1M0D1"/>
<evidence type="ECO:0000313" key="2">
    <source>
        <dbReference type="EMBL" id="PWA54726.1"/>
    </source>
</evidence>
<comment type="caution">
    <text evidence="2">The sequence shown here is derived from an EMBL/GenBank/DDBJ whole genome shotgun (WGS) entry which is preliminary data.</text>
</comment>
<dbReference type="InterPro" id="IPR044225">
    <property type="entry name" value="KO_chloroplastic"/>
</dbReference>
<organism evidence="2 3">
    <name type="scientific">Artemisia annua</name>
    <name type="common">Sweet wormwood</name>
    <dbReference type="NCBI Taxonomy" id="35608"/>
    <lineage>
        <taxon>Eukaryota</taxon>
        <taxon>Viridiplantae</taxon>
        <taxon>Streptophyta</taxon>
        <taxon>Embryophyta</taxon>
        <taxon>Tracheophyta</taxon>
        <taxon>Spermatophyta</taxon>
        <taxon>Magnoliopsida</taxon>
        <taxon>eudicotyledons</taxon>
        <taxon>Gunneridae</taxon>
        <taxon>Pentapetalae</taxon>
        <taxon>asterids</taxon>
        <taxon>campanulids</taxon>
        <taxon>Asterales</taxon>
        <taxon>Asteraceae</taxon>
        <taxon>Asteroideae</taxon>
        <taxon>Anthemideae</taxon>
        <taxon>Artemisiinae</taxon>
        <taxon>Artemisia</taxon>
    </lineage>
</organism>
<protein>
    <submittedName>
        <fullName evidence="2">Ent-kaurene oxidase-like 5</fullName>
    </submittedName>
</protein>
<dbReference type="GO" id="GO:0005506">
    <property type="term" value="F:iron ion binding"/>
    <property type="evidence" value="ECO:0007669"/>
    <property type="project" value="InterPro"/>
</dbReference>
<dbReference type="OrthoDB" id="2789670at2759"/>
<dbReference type="InterPro" id="IPR002401">
    <property type="entry name" value="Cyt_P450_E_grp-I"/>
</dbReference>
<dbReference type="PANTHER" id="PTHR47283">
    <property type="entry name" value="ENT-KAURENE OXIDASE, CHLOROPLASTIC"/>
    <property type="match status" value="1"/>
</dbReference>